<reference evidence="5 6" key="1">
    <citation type="journal article" date="2007" name="PLoS Genet.">
        <title>Patterns and implications of gene gain and loss in the evolution of Prochlorococcus.</title>
        <authorList>
            <person name="Kettler G.C."/>
            <person name="Martiny A.C."/>
            <person name="Huang K."/>
            <person name="Zucker J."/>
            <person name="Coleman M.L."/>
            <person name="Rodrigue S."/>
            <person name="Chen F."/>
            <person name="Lapidus A."/>
            <person name="Ferriera S."/>
            <person name="Johnson J."/>
            <person name="Steglich C."/>
            <person name="Church G.M."/>
            <person name="Richardson P."/>
            <person name="Chisholm S.W."/>
        </authorList>
    </citation>
    <scope>NUCLEOTIDE SEQUENCE [LARGE SCALE GENOMIC DNA]</scope>
    <source>
        <strain evidence="6">MIT 9211</strain>
    </source>
</reference>
<dbReference type="InterPro" id="IPR050765">
    <property type="entry name" value="Riboflavin_Biosynth_HTPR"/>
</dbReference>
<evidence type="ECO:0000313" key="5">
    <source>
        <dbReference type="EMBL" id="ABX08052.1"/>
    </source>
</evidence>
<dbReference type="Gene3D" id="3.40.430.10">
    <property type="entry name" value="Dihydrofolate Reductase, subunit A"/>
    <property type="match status" value="1"/>
</dbReference>
<dbReference type="Proteomes" id="UP000000788">
    <property type="component" value="Chromosome"/>
</dbReference>
<dbReference type="PANTHER" id="PTHR38011:SF7">
    <property type="entry name" value="2,5-DIAMINO-6-RIBOSYLAMINO-4(3H)-PYRIMIDINONE 5'-PHOSPHATE REDUCTASE"/>
    <property type="match status" value="1"/>
</dbReference>
<dbReference type="InterPro" id="IPR002734">
    <property type="entry name" value="RibDG_C"/>
</dbReference>
<evidence type="ECO:0000256" key="2">
    <source>
        <dbReference type="ARBA" id="ARBA00022857"/>
    </source>
</evidence>
<dbReference type="SUPFAM" id="SSF53597">
    <property type="entry name" value="Dihydrofolate reductase-like"/>
    <property type="match status" value="1"/>
</dbReference>
<dbReference type="GO" id="GO:0009231">
    <property type="term" value="P:riboflavin biosynthetic process"/>
    <property type="evidence" value="ECO:0007669"/>
    <property type="project" value="InterPro"/>
</dbReference>
<protein>
    <submittedName>
        <fullName evidence="5">RibD/ribG C-terminal domain</fullName>
        <ecNumber evidence="5">1.1.1.193</ecNumber>
    </submittedName>
</protein>
<keyword evidence="6" id="KW-1185">Reference proteome</keyword>
<dbReference type="eggNOG" id="COG1985">
    <property type="taxonomic scope" value="Bacteria"/>
</dbReference>
<dbReference type="InterPro" id="IPR024072">
    <property type="entry name" value="DHFR-like_dom_sf"/>
</dbReference>
<dbReference type="AlphaFoldDB" id="A9BCW4"/>
<gene>
    <name evidence="5" type="ordered locus">P9211_01211</name>
</gene>
<dbReference type="STRING" id="93059.P9211_01211"/>
<evidence type="ECO:0000256" key="1">
    <source>
        <dbReference type="ARBA" id="ARBA00005104"/>
    </source>
</evidence>
<dbReference type="PANTHER" id="PTHR38011">
    <property type="entry name" value="DIHYDROFOLATE REDUCTASE FAMILY PROTEIN (AFU_ORTHOLOGUE AFUA_8G06820)"/>
    <property type="match status" value="1"/>
</dbReference>
<dbReference type="GO" id="GO:0008703">
    <property type="term" value="F:5-amino-6-(5-phosphoribosylamino)uracil reductase activity"/>
    <property type="evidence" value="ECO:0007669"/>
    <property type="project" value="UniProtKB-EC"/>
</dbReference>
<keyword evidence="3 5" id="KW-0560">Oxidoreductase</keyword>
<dbReference type="Pfam" id="PF01872">
    <property type="entry name" value="RibD_C"/>
    <property type="match status" value="1"/>
</dbReference>
<organism evidence="5 6">
    <name type="scientific">Prochlorococcus marinus (strain MIT 9211)</name>
    <dbReference type="NCBI Taxonomy" id="93059"/>
    <lineage>
        <taxon>Bacteria</taxon>
        <taxon>Bacillati</taxon>
        <taxon>Cyanobacteriota</taxon>
        <taxon>Cyanophyceae</taxon>
        <taxon>Synechococcales</taxon>
        <taxon>Prochlorococcaceae</taxon>
        <taxon>Prochlorococcus</taxon>
    </lineage>
</organism>
<evidence type="ECO:0000259" key="4">
    <source>
        <dbReference type="Pfam" id="PF01872"/>
    </source>
</evidence>
<feature type="domain" description="Bacterial bifunctional deaminase-reductase C-terminal" evidence="4">
    <location>
        <begin position="5"/>
        <end position="194"/>
    </location>
</feature>
<dbReference type="EC" id="1.1.1.193" evidence="5"/>
<comment type="pathway">
    <text evidence="1">Cofactor biosynthesis; riboflavin biosynthesis.</text>
</comment>
<evidence type="ECO:0000313" key="6">
    <source>
        <dbReference type="Proteomes" id="UP000000788"/>
    </source>
</evidence>
<name>A9BCW4_PROM4</name>
<accession>A9BCW4</accession>
<dbReference type="HOGENOM" id="CLU_036590_4_1_3"/>
<dbReference type="KEGG" id="pmj:P9211_01211"/>
<proteinExistence type="predicted"/>
<evidence type="ECO:0000256" key="3">
    <source>
        <dbReference type="ARBA" id="ARBA00023002"/>
    </source>
</evidence>
<keyword evidence="2" id="KW-0521">NADP</keyword>
<sequence>MKLVLAISLDGRIGFSDKPGQHIGGKGDRDVLEQALAWSDATLMGAGTLRAHKNTCLIKNPKLIKQRSFNRKGAQPICIVVSKEANFIPQWPFFDQPIRRWLLTRKRIETLDICSALFENILEFDNNLTETLATLKKKGLSKIVLLGGPDLVESFLIEDKINELQITIIPKVLGGEKLWVNSNNLPNNLTKSNSWILKKTEYLEGNELMLQYIRNYA</sequence>
<dbReference type="EMBL" id="CP000878">
    <property type="protein sequence ID" value="ABX08052.1"/>
    <property type="molecule type" value="Genomic_DNA"/>
</dbReference>